<gene>
    <name evidence="3" type="ORF">P2G67_12560</name>
</gene>
<reference evidence="3 4" key="1">
    <citation type="submission" date="2023-03" db="EMBL/GenBank/DDBJ databases">
        <title>Fodinicurvata sp. CAU 1616 isolated from sea sendiment.</title>
        <authorList>
            <person name="Kim W."/>
        </authorList>
    </citation>
    <scope>NUCLEOTIDE SEQUENCE [LARGE SCALE GENOMIC DNA]</scope>
    <source>
        <strain evidence="3 4">CAU 1616</strain>
    </source>
</reference>
<comment type="caution">
    <text evidence="3">The sequence shown here is derived from an EMBL/GenBank/DDBJ whole genome shotgun (WGS) entry which is preliminary data.</text>
</comment>
<keyword evidence="2" id="KW-0812">Transmembrane</keyword>
<feature type="compositionally biased region" description="Low complexity" evidence="1">
    <location>
        <begin position="149"/>
        <end position="201"/>
    </location>
</feature>
<dbReference type="EMBL" id="JARHUD010000007">
    <property type="protein sequence ID" value="MDF2096808.1"/>
    <property type="molecule type" value="Genomic_DNA"/>
</dbReference>
<sequence length="282" mass="28451">MEMSGEQRIPAPRQVVWDALNDPEVLKASIPGCESLEQNEAGDAFDAKVRAKVGPVSARFAGSVILTDINPPESYTISGEGKGGAAGFAKGGANVKLTEEGAETLLSYDVNAKVGGKLAQLGSRLIDGTARKMADDFFARFSEIAAERAGGPAPSGTAAAAQPAEPEPTASAELPKAEPAAEPTESAVGAATPQPQAAQPTESAELPKAESAAEPTESAVGAAAPEPQPEPAQPTPEPQPVGAAETAPGAKKEPTTPAAGLPPAAWIGVLVAIIAILLFLIL</sequence>
<dbReference type="Pfam" id="PF06240">
    <property type="entry name" value="COXG"/>
    <property type="match status" value="1"/>
</dbReference>
<dbReference type="InterPro" id="IPR010419">
    <property type="entry name" value="CO_DH_gsu"/>
</dbReference>
<evidence type="ECO:0000313" key="3">
    <source>
        <dbReference type="EMBL" id="MDF2096808.1"/>
    </source>
</evidence>
<dbReference type="InterPro" id="IPR023393">
    <property type="entry name" value="START-like_dom_sf"/>
</dbReference>
<keyword evidence="4" id="KW-1185">Reference proteome</keyword>
<keyword evidence="2" id="KW-1133">Transmembrane helix</keyword>
<feature type="transmembrane region" description="Helical" evidence="2">
    <location>
        <begin position="264"/>
        <end position="281"/>
    </location>
</feature>
<dbReference type="Proteomes" id="UP001215503">
    <property type="component" value="Unassembled WGS sequence"/>
</dbReference>
<accession>A0ABT5YPB2</accession>
<dbReference type="SUPFAM" id="SSF55961">
    <property type="entry name" value="Bet v1-like"/>
    <property type="match status" value="1"/>
</dbReference>
<feature type="compositionally biased region" description="Pro residues" evidence="1">
    <location>
        <begin position="226"/>
        <end position="239"/>
    </location>
</feature>
<dbReference type="PANTHER" id="PTHR38588:SF1">
    <property type="entry name" value="BLL0334 PROTEIN"/>
    <property type="match status" value="1"/>
</dbReference>
<feature type="region of interest" description="Disordered" evidence="1">
    <location>
        <begin position="148"/>
        <end position="258"/>
    </location>
</feature>
<dbReference type="CDD" id="cd05018">
    <property type="entry name" value="CoxG"/>
    <property type="match status" value="1"/>
</dbReference>
<keyword evidence="2" id="KW-0472">Membrane</keyword>
<evidence type="ECO:0000256" key="1">
    <source>
        <dbReference type="SAM" id="MobiDB-lite"/>
    </source>
</evidence>
<proteinExistence type="predicted"/>
<dbReference type="PANTHER" id="PTHR38588">
    <property type="entry name" value="BLL0334 PROTEIN"/>
    <property type="match status" value="1"/>
</dbReference>
<name>A0ABT5YPB2_9PROT</name>
<evidence type="ECO:0000313" key="4">
    <source>
        <dbReference type="Proteomes" id="UP001215503"/>
    </source>
</evidence>
<protein>
    <submittedName>
        <fullName evidence="3">SRPBCC domain-containing protein</fullName>
    </submittedName>
</protein>
<dbReference type="Gene3D" id="3.30.530.20">
    <property type="match status" value="1"/>
</dbReference>
<evidence type="ECO:0000256" key="2">
    <source>
        <dbReference type="SAM" id="Phobius"/>
    </source>
</evidence>
<dbReference type="RefSeq" id="WP_275823567.1">
    <property type="nucleotide sequence ID" value="NZ_JARHUD010000007.1"/>
</dbReference>
<organism evidence="3 4">
    <name type="scientific">Aquibaculum arenosum</name>
    <dbReference type="NCBI Taxonomy" id="3032591"/>
    <lineage>
        <taxon>Bacteria</taxon>
        <taxon>Pseudomonadati</taxon>
        <taxon>Pseudomonadota</taxon>
        <taxon>Alphaproteobacteria</taxon>
        <taxon>Rhodospirillales</taxon>
        <taxon>Rhodovibrionaceae</taxon>
        <taxon>Aquibaculum</taxon>
    </lineage>
</organism>